<dbReference type="RefSeq" id="WP_063250953.1">
    <property type="nucleotide sequence ID" value="NZ_CP065682.1"/>
</dbReference>
<proteinExistence type="predicted"/>
<dbReference type="EMBL" id="CP065682">
    <property type="protein sequence ID" value="QPS32536.1"/>
    <property type="molecule type" value="Genomic_DNA"/>
</dbReference>
<dbReference type="Proteomes" id="UP000594979">
    <property type="component" value="Chromosome"/>
</dbReference>
<gene>
    <name evidence="2" type="ORF">AVW13_03135</name>
    <name evidence="3" type="ORF">I6G59_10970</name>
</gene>
<evidence type="ECO:0000313" key="4">
    <source>
        <dbReference type="Proteomes" id="UP000076612"/>
    </source>
</evidence>
<feature type="transmembrane region" description="Helical" evidence="1">
    <location>
        <begin position="46"/>
        <end position="64"/>
    </location>
</feature>
<reference evidence="2" key="2">
    <citation type="submission" date="2016-01" db="EMBL/GenBank/DDBJ databases">
        <authorList>
            <person name="Hong K.W."/>
        </authorList>
    </citation>
    <scope>NUCLEOTIDE SEQUENCE</scope>
    <source>
        <strain evidence="2">M40</strain>
    </source>
</reference>
<sequence length="193" mass="21097">MANSEIGPDETRIVRTTGSTVLFVLVAAVAAIGIGSIVVGDFTLRGLAVAGIPVLLFVGVWALYRHPRVELRTQEIVLVNPLTTITVPWNLVDGFDTHFGLSVRTHEKSYSSWPLAGRGKKMEKGAHGIRRLVDEPSPAVDTVLDHHARLNEEQLANPRGERTITQLWNVPVIAALVVAIVWAVLGFMAVPRW</sequence>
<accession>A0A165CZX7</accession>
<evidence type="ECO:0008006" key="6">
    <source>
        <dbReference type="Google" id="ProtNLM"/>
    </source>
</evidence>
<dbReference type="EMBL" id="LQQR01000078">
    <property type="protein sequence ID" value="KZE09920.1"/>
    <property type="molecule type" value="Genomic_DNA"/>
</dbReference>
<dbReference type="AlphaFoldDB" id="A0A165CZX7"/>
<dbReference type="Proteomes" id="UP000076612">
    <property type="component" value="Unassembled WGS sequence"/>
</dbReference>
<organism evidence="3 5">
    <name type="scientific">Brevibacterium casei</name>
    <dbReference type="NCBI Taxonomy" id="33889"/>
    <lineage>
        <taxon>Bacteria</taxon>
        <taxon>Bacillati</taxon>
        <taxon>Actinomycetota</taxon>
        <taxon>Actinomycetes</taxon>
        <taxon>Micrococcales</taxon>
        <taxon>Brevibacteriaceae</taxon>
        <taxon>Brevibacterium</taxon>
    </lineage>
</organism>
<keyword evidence="1" id="KW-0812">Transmembrane</keyword>
<dbReference type="KEGG" id="bcau:I6G59_10970"/>
<feature type="transmembrane region" description="Helical" evidence="1">
    <location>
        <begin position="167"/>
        <end position="190"/>
    </location>
</feature>
<keyword evidence="1" id="KW-1133">Transmembrane helix</keyword>
<name>A0A165CZX7_9MICO</name>
<keyword evidence="1" id="KW-0472">Membrane</keyword>
<evidence type="ECO:0000256" key="1">
    <source>
        <dbReference type="SAM" id="Phobius"/>
    </source>
</evidence>
<reference evidence="4" key="1">
    <citation type="submission" date="2016-01" db="EMBL/GenBank/DDBJ databases">
        <title>Draft genome of Chromobacterium sp. F49.</title>
        <authorList>
            <person name="Hong K.W."/>
        </authorList>
    </citation>
    <scope>NUCLEOTIDE SEQUENCE [LARGE SCALE GENOMIC DNA]</scope>
    <source>
        <strain evidence="4">M40</strain>
    </source>
</reference>
<reference evidence="3 5" key="3">
    <citation type="submission" date="2020-12" db="EMBL/GenBank/DDBJ databases">
        <title>FDA dAtabase for Regulatory Grade micrObial Sequences (FDA-ARGOS): Supporting development and validation of Infectious Disease Dx tests.</title>
        <authorList>
            <person name="Sproer C."/>
            <person name="Gronow S."/>
            <person name="Severitt S."/>
            <person name="Schroder I."/>
            <person name="Tallon L."/>
            <person name="Sadzewicz L."/>
            <person name="Zhao X."/>
            <person name="Boylan J."/>
            <person name="Ott S."/>
            <person name="Bowen H."/>
            <person name="Vavikolanu K."/>
            <person name="Mehta A."/>
            <person name="Aluvathingal J."/>
            <person name="Nadendla S."/>
            <person name="Lowell S."/>
            <person name="Myers T."/>
            <person name="Yan Y."/>
            <person name="Sichtig H."/>
        </authorList>
    </citation>
    <scope>NUCLEOTIDE SEQUENCE [LARGE SCALE GENOMIC DNA]</scope>
    <source>
        <strain evidence="3 5">FDAARGOS_902</strain>
    </source>
</reference>
<feature type="transmembrane region" description="Helical" evidence="1">
    <location>
        <begin position="21"/>
        <end position="40"/>
    </location>
</feature>
<evidence type="ECO:0000313" key="5">
    <source>
        <dbReference type="Proteomes" id="UP000594979"/>
    </source>
</evidence>
<evidence type="ECO:0000313" key="2">
    <source>
        <dbReference type="EMBL" id="KZE09920.1"/>
    </source>
</evidence>
<protein>
    <recommendedName>
        <fullName evidence="6">PH domain-containing protein</fullName>
    </recommendedName>
</protein>
<evidence type="ECO:0000313" key="3">
    <source>
        <dbReference type="EMBL" id="QPS32536.1"/>
    </source>
</evidence>